<reference evidence="2 3" key="1">
    <citation type="journal article" date="2015" name="Int. J. Syst. Evol. Microbiol.">
        <title>Streptomyces gilvifuscus sp. nov., an actinomycete that produces antibacterial compounds isolated from soil.</title>
        <authorList>
            <person name="Nguyen T.M."/>
            <person name="Kim J."/>
        </authorList>
    </citation>
    <scope>NUCLEOTIDE SEQUENCE [LARGE SCALE GENOMIC DNA]</scope>
    <source>
        <strain evidence="2 3">T113</strain>
    </source>
</reference>
<evidence type="ECO:0000256" key="1">
    <source>
        <dbReference type="SAM" id="Phobius"/>
    </source>
</evidence>
<dbReference type="RefSeq" id="WP_272173650.1">
    <property type="nucleotide sequence ID" value="NZ_JAQOSK010000001.1"/>
</dbReference>
<name>A0ABT5FK62_9ACTN</name>
<keyword evidence="1" id="KW-0812">Transmembrane</keyword>
<comment type="caution">
    <text evidence="2">The sequence shown here is derived from an EMBL/GenBank/DDBJ whole genome shotgun (WGS) entry which is preliminary data.</text>
</comment>
<feature type="transmembrane region" description="Helical" evidence="1">
    <location>
        <begin position="223"/>
        <end position="245"/>
    </location>
</feature>
<evidence type="ECO:0000313" key="2">
    <source>
        <dbReference type="EMBL" id="MDC2952904.1"/>
    </source>
</evidence>
<protein>
    <recommendedName>
        <fullName evidence="4">DNA-directed RNA polymerase specialized sigma24 family protein</fullName>
    </recommendedName>
</protein>
<dbReference type="EMBL" id="JAQOSK010000001">
    <property type="protein sequence ID" value="MDC2952904.1"/>
    <property type="molecule type" value="Genomic_DNA"/>
</dbReference>
<keyword evidence="1" id="KW-0472">Membrane</keyword>
<evidence type="ECO:0000313" key="3">
    <source>
        <dbReference type="Proteomes" id="UP001221328"/>
    </source>
</evidence>
<proteinExistence type="predicted"/>
<accession>A0ABT5FK62</accession>
<dbReference type="Proteomes" id="UP001221328">
    <property type="component" value="Unassembled WGS sequence"/>
</dbReference>
<keyword evidence="3" id="KW-1185">Reference proteome</keyword>
<sequence>MQSQDVAPRPASPSDPVVDVERAEAALVEHYPRLVRIAYLVLPPSLGRNRRVVTAHALTQRALPKGRTQAPVVPAQSKGRDGDPGYALVRLQVLRNALEAGLPLRLTALPKRSQLPPLLPQVWGLRLFPRSGGADELALDQRLSALSGPARAAYVLRGLEKLPDADVREILTAVGCDDVRGALREADEVPSSHHPLLESPEFDPCSLQARPTDLMRRRQHTKAALVAAAALAVTGALLGMPGGGWGPDGAAAPAYAQNPAAEAALNPAQLTKVAPTAWEASSRTDFSVWPARGELTGDRALLRRALAVWARPGERVRVSATPGTPSGGPSGPPQLLYAGTVDSARVVIFYDGLRVVRYAEPTDGTQGAALDFARVDGADRAGASAVVLGRADGNVRYLTAPWVTKAAERDLLKPDAGATDLALGKGITAPLAGPAQQTGTCTQWNVLELSDGTGTLLLTDLGELVPARLTADRPGSSAQASTARTLRAWAPYACSLAAVRSAGVRAVNAWAYAAQQLPDGSGSADWVCTRAETWRGGGTRVLAQFRTPGGRYGAVAAKAENVAACGPKDPHVLAGVLWKSETKGWYLLAAGGPGTSSVAASGGVEASARGNELVVPAKQGQQAELKGTLDDGRVIGGLR</sequence>
<gene>
    <name evidence="2" type="ORF">PO587_00375</name>
</gene>
<evidence type="ECO:0008006" key="4">
    <source>
        <dbReference type="Google" id="ProtNLM"/>
    </source>
</evidence>
<keyword evidence="1" id="KW-1133">Transmembrane helix</keyword>
<organism evidence="2 3">
    <name type="scientific">Streptomyces gilvifuscus</name>
    <dbReference type="NCBI Taxonomy" id="1550617"/>
    <lineage>
        <taxon>Bacteria</taxon>
        <taxon>Bacillati</taxon>
        <taxon>Actinomycetota</taxon>
        <taxon>Actinomycetes</taxon>
        <taxon>Kitasatosporales</taxon>
        <taxon>Streptomycetaceae</taxon>
        <taxon>Streptomyces</taxon>
    </lineage>
</organism>